<keyword evidence="2" id="KW-1185">Reference proteome</keyword>
<dbReference type="EMBL" id="JACJTC010000041">
    <property type="protein sequence ID" value="MBD2616163.1"/>
    <property type="molecule type" value="Genomic_DNA"/>
</dbReference>
<organism evidence="1 2">
    <name type="scientific">Nostoc punctiforme FACHB-252</name>
    <dbReference type="NCBI Taxonomy" id="1357509"/>
    <lineage>
        <taxon>Bacteria</taxon>
        <taxon>Bacillati</taxon>
        <taxon>Cyanobacteriota</taxon>
        <taxon>Cyanophyceae</taxon>
        <taxon>Nostocales</taxon>
        <taxon>Nostocaceae</taxon>
        <taxon>Nostoc</taxon>
    </lineage>
</organism>
<accession>A0ABR8HKX3</accession>
<sequence>MAKKPHNSHQKGVIAIEEYQGRLRPRWNYAGKRYCLALDLPNFKVNLKAANKRFQEG</sequence>
<comment type="caution">
    <text evidence="1">The sequence shown here is derived from an EMBL/GenBank/DDBJ whole genome shotgun (WGS) entry which is preliminary data.</text>
</comment>
<dbReference type="Proteomes" id="UP000606396">
    <property type="component" value="Unassembled WGS sequence"/>
</dbReference>
<evidence type="ECO:0000313" key="1">
    <source>
        <dbReference type="EMBL" id="MBD2616163.1"/>
    </source>
</evidence>
<protein>
    <submittedName>
        <fullName evidence="1">Uncharacterized protein</fullName>
    </submittedName>
</protein>
<proteinExistence type="predicted"/>
<name>A0ABR8HKX3_NOSPU</name>
<evidence type="ECO:0000313" key="2">
    <source>
        <dbReference type="Proteomes" id="UP000606396"/>
    </source>
</evidence>
<gene>
    <name evidence="1" type="ORF">H6G94_33800</name>
</gene>
<dbReference type="RefSeq" id="WP_190952623.1">
    <property type="nucleotide sequence ID" value="NZ_JACJTC010000041.1"/>
</dbReference>
<reference evidence="1 2" key="1">
    <citation type="journal article" date="2020" name="ISME J.">
        <title>Comparative genomics reveals insights into cyanobacterial evolution and habitat adaptation.</title>
        <authorList>
            <person name="Chen M.Y."/>
            <person name="Teng W.K."/>
            <person name="Zhao L."/>
            <person name="Hu C.X."/>
            <person name="Zhou Y.K."/>
            <person name="Han B.P."/>
            <person name="Song L.R."/>
            <person name="Shu W.S."/>
        </authorList>
    </citation>
    <scope>NUCLEOTIDE SEQUENCE [LARGE SCALE GENOMIC DNA]</scope>
    <source>
        <strain evidence="1 2">FACHB-252</strain>
    </source>
</reference>